<evidence type="ECO:0000313" key="3">
    <source>
        <dbReference type="EMBL" id="XCD06976.1"/>
    </source>
</evidence>
<feature type="region of interest" description="Disordered" evidence="1">
    <location>
        <begin position="137"/>
        <end position="172"/>
    </location>
</feature>
<reference evidence="2" key="1">
    <citation type="submission" date="2024-03" db="EMBL/GenBank/DDBJ databases">
        <title>Diverse circular DNA viruses in blood, oral, and fecal samples of captive lemurs.</title>
        <authorList>
            <person name="Paietta E.N."/>
            <person name="Kraberger S."/>
            <person name="Lund M.C."/>
            <person name="Custer J.M."/>
            <person name="Vargas K.M."/>
            <person name="Ehmke E.E."/>
            <person name="Yoder A.D."/>
            <person name="Varsani A."/>
        </authorList>
    </citation>
    <scope>NUCLEOTIDE SEQUENCE</scope>
    <source>
        <strain evidence="2">Duke_24FS_90</strain>
        <strain evidence="3">Duke_26_63</strain>
    </source>
</reference>
<feature type="compositionally biased region" description="Low complexity" evidence="1">
    <location>
        <begin position="146"/>
        <end position="157"/>
    </location>
</feature>
<sequence>MKFVTQYEPHERIHANIGDPVKVLYSPRFAKDGTMELVESGRENLYEFIQSHAEGVDIHVILERFARGDISALSRAQGAYGDFTTVPKTYAEMLNTLIAGEEYFNSLPVEVRAKFDHSFQKFVASMDAEDFWSRFDLPGAPSPATPSETVQQPSVPSQVPPVAPVPSESEVK</sequence>
<organism evidence="2">
    <name type="scientific">Dulem virus 174</name>
    <dbReference type="NCBI Taxonomy" id="3145651"/>
    <lineage>
        <taxon>Viruses</taxon>
        <taxon>Monodnaviria</taxon>
        <taxon>Sangervirae</taxon>
        <taxon>Phixviricota</taxon>
        <taxon>Malgrandaviricetes</taxon>
        <taxon>Petitvirales</taxon>
        <taxon>Microviridae</taxon>
        <taxon>Microvirus</taxon>
    </lineage>
</organism>
<dbReference type="InterPro" id="IPR014131">
    <property type="entry name" value="Chlamydia_phage_Vp3"/>
</dbReference>
<dbReference type="Pfam" id="PF09675">
    <property type="entry name" value="Chlamy_scaf"/>
    <property type="match status" value="1"/>
</dbReference>
<protein>
    <submittedName>
        <fullName evidence="2">Internal scaffolding protein</fullName>
    </submittedName>
</protein>
<dbReference type="EMBL" id="PP511563">
    <property type="protein sequence ID" value="XCD05464.1"/>
    <property type="molecule type" value="Genomic_DNA"/>
</dbReference>
<evidence type="ECO:0000256" key="1">
    <source>
        <dbReference type="SAM" id="MobiDB-lite"/>
    </source>
</evidence>
<evidence type="ECO:0000313" key="2">
    <source>
        <dbReference type="EMBL" id="XCD05464.1"/>
    </source>
</evidence>
<accession>A0AAU8B1P4</accession>
<name>A0AAU8B1P4_9VIRU</name>
<proteinExistence type="predicted"/>
<dbReference type="EMBL" id="PP511735">
    <property type="protein sequence ID" value="XCD06976.1"/>
    <property type="molecule type" value="Genomic_DNA"/>
</dbReference>